<accession>A0A4Y2UH79</accession>
<protein>
    <submittedName>
        <fullName evidence="1">Uncharacterized protein</fullName>
    </submittedName>
</protein>
<reference evidence="1 2" key="1">
    <citation type="journal article" date="2019" name="Sci. Rep.">
        <title>Orb-weaving spider Araneus ventricosus genome elucidates the spidroin gene catalogue.</title>
        <authorList>
            <person name="Kono N."/>
            <person name="Nakamura H."/>
            <person name="Ohtoshi R."/>
            <person name="Moran D.A.P."/>
            <person name="Shinohara A."/>
            <person name="Yoshida Y."/>
            <person name="Fujiwara M."/>
            <person name="Mori M."/>
            <person name="Tomita M."/>
            <person name="Arakawa K."/>
        </authorList>
    </citation>
    <scope>NUCLEOTIDE SEQUENCE [LARGE SCALE GENOMIC DNA]</scope>
</reference>
<keyword evidence="2" id="KW-1185">Reference proteome</keyword>
<dbReference type="EMBL" id="BGPR01035931">
    <property type="protein sequence ID" value="GBO10970.1"/>
    <property type="molecule type" value="Genomic_DNA"/>
</dbReference>
<sequence>MKNIAAIFYNPLSTPDTISQTGEKMFLAIYKVPADEYNLNKRRYEHFSNHQPRSKLIFPQFLQSKERRSNTLSAMCFYFGTFDGTCTKGIPLEEEEAFELDHILEKHSEI</sequence>
<name>A0A4Y2UH79_ARAVE</name>
<evidence type="ECO:0000313" key="2">
    <source>
        <dbReference type="Proteomes" id="UP000499080"/>
    </source>
</evidence>
<evidence type="ECO:0000313" key="1">
    <source>
        <dbReference type="EMBL" id="GBO10970.1"/>
    </source>
</evidence>
<dbReference type="Proteomes" id="UP000499080">
    <property type="component" value="Unassembled WGS sequence"/>
</dbReference>
<organism evidence="1 2">
    <name type="scientific">Araneus ventricosus</name>
    <name type="common">Orbweaver spider</name>
    <name type="synonym">Epeira ventricosa</name>
    <dbReference type="NCBI Taxonomy" id="182803"/>
    <lineage>
        <taxon>Eukaryota</taxon>
        <taxon>Metazoa</taxon>
        <taxon>Ecdysozoa</taxon>
        <taxon>Arthropoda</taxon>
        <taxon>Chelicerata</taxon>
        <taxon>Arachnida</taxon>
        <taxon>Araneae</taxon>
        <taxon>Araneomorphae</taxon>
        <taxon>Entelegynae</taxon>
        <taxon>Araneoidea</taxon>
        <taxon>Araneidae</taxon>
        <taxon>Araneus</taxon>
    </lineage>
</organism>
<dbReference type="OrthoDB" id="6781249at2759"/>
<proteinExistence type="predicted"/>
<dbReference type="AlphaFoldDB" id="A0A4Y2UH79"/>
<comment type="caution">
    <text evidence="1">The sequence shown here is derived from an EMBL/GenBank/DDBJ whole genome shotgun (WGS) entry which is preliminary data.</text>
</comment>
<gene>
    <name evidence="1" type="ORF">AVEN_84035_1</name>
</gene>